<dbReference type="EMBL" id="EZ933299">
    <property type="protein sequence ID" value="ADJ57680.1"/>
    <property type="molecule type" value="mRNA"/>
</dbReference>
<dbReference type="FunFam" id="2.40.10.10:FF:000068">
    <property type="entry name" value="transmembrane protease serine 2"/>
    <property type="match status" value="1"/>
</dbReference>
<reference evidence="4" key="1">
    <citation type="journal article" date="2011" name="BMC Genomics">
        <title>The midgut transcriptome of Phlebotomus (Larroussius) perniciosus, a vector of Leishmania infantum: comparison of sugar fed and blood fed sand flies.</title>
        <authorList>
            <person name="Dostalova A."/>
            <person name="Votypka J."/>
            <person name="Favreau A.J."/>
            <person name="Barbian K.D."/>
            <person name="Volf P."/>
            <person name="Valenzuela J.G."/>
            <person name="Jochim R.C."/>
        </authorList>
    </citation>
    <scope>NUCLEOTIDE SEQUENCE</scope>
    <source>
        <tissue evidence="4">Midgut</tissue>
    </source>
</reference>
<dbReference type="CDD" id="cd00190">
    <property type="entry name" value="Tryp_SPc"/>
    <property type="match status" value="1"/>
</dbReference>
<dbReference type="InterPro" id="IPR043504">
    <property type="entry name" value="Peptidase_S1_PA_chymotrypsin"/>
</dbReference>
<organism evidence="4">
    <name type="scientific">Phlebotomus perniciosus</name>
    <name type="common">Phlebotomine sand fly</name>
    <dbReference type="NCBI Taxonomy" id="13204"/>
    <lineage>
        <taxon>Eukaryota</taxon>
        <taxon>Metazoa</taxon>
        <taxon>Ecdysozoa</taxon>
        <taxon>Arthropoda</taxon>
        <taxon>Hexapoda</taxon>
        <taxon>Insecta</taxon>
        <taxon>Pterygota</taxon>
        <taxon>Neoptera</taxon>
        <taxon>Endopterygota</taxon>
        <taxon>Diptera</taxon>
        <taxon>Nematocera</taxon>
        <taxon>Psychodoidea</taxon>
        <taxon>Psychodidae</taxon>
        <taxon>Phlebotomus</taxon>
        <taxon>Larroussius</taxon>
    </lineage>
</organism>
<name>F4MI51_PHLPE</name>
<dbReference type="InterPro" id="IPR018114">
    <property type="entry name" value="TRYPSIN_HIS"/>
</dbReference>
<feature type="domain" description="Peptidase S1" evidence="3">
    <location>
        <begin position="1"/>
        <end position="239"/>
    </location>
</feature>
<dbReference type="Pfam" id="PF00089">
    <property type="entry name" value="Trypsin"/>
    <property type="match status" value="1"/>
</dbReference>
<dbReference type="SUPFAM" id="SSF50494">
    <property type="entry name" value="Trypsin-like serine proteases"/>
    <property type="match status" value="1"/>
</dbReference>
<dbReference type="InterPro" id="IPR009003">
    <property type="entry name" value="Peptidase_S1_PA"/>
</dbReference>
<dbReference type="PANTHER" id="PTHR24252">
    <property type="entry name" value="ACROSIN-RELATED"/>
    <property type="match status" value="1"/>
</dbReference>
<dbReference type="MEROPS" id="S01.B65"/>
<evidence type="ECO:0000256" key="2">
    <source>
        <dbReference type="ARBA" id="ARBA00024195"/>
    </source>
</evidence>
<dbReference type="InterPro" id="IPR001254">
    <property type="entry name" value="Trypsin_dom"/>
</dbReference>
<comment type="similarity">
    <text evidence="2">Belongs to the peptidase S1 family. CLIP subfamily.</text>
</comment>
<dbReference type="SMART" id="SM00020">
    <property type="entry name" value="Tryp_SPc"/>
    <property type="match status" value="1"/>
</dbReference>
<dbReference type="InterPro" id="IPR001314">
    <property type="entry name" value="Peptidase_S1A"/>
</dbReference>
<dbReference type="PANTHER" id="PTHR24252:SF18">
    <property type="entry name" value="OVOCHYMASE 1"/>
    <property type="match status" value="1"/>
</dbReference>
<protein>
    <submittedName>
        <fullName evidence="4">Putative chymotrypsin 4</fullName>
    </submittedName>
</protein>
<dbReference type="Gene3D" id="2.40.10.10">
    <property type="entry name" value="Trypsin-like serine proteases"/>
    <property type="match status" value="1"/>
</dbReference>
<evidence type="ECO:0000259" key="3">
    <source>
        <dbReference type="PROSITE" id="PS50240"/>
    </source>
</evidence>
<proteinExistence type="evidence at transcript level"/>
<dbReference type="AlphaFoldDB" id="F4MI51"/>
<feature type="non-terminal residue" evidence="4">
    <location>
        <position position="1"/>
    </location>
</feature>
<accession>F4MI51</accession>
<evidence type="ECO:0000313" key="4">
    <source>
        <dbReference type="EMBL" id="ADJ57680.1"/>
    </source>
</evidence>
<dbReference type="PRINTS" id="PR00722">
    <property type="entry name" value="CHYMOTRYPSIN"/>
</dbReference>
<keyword evidence="1" id="KW-1015">Disulfide bond</keyword>
<sequence>ATPHEFPYIISFQGMKNEDINSDGTHFCGGSIMNDQWILTAAHCVDAFSKYNSVKIVAGAHNIRTGNLNEQKRKPRKTVKHPKYPGPLGPFDIALVQLNIPFDLNQFVAKMQLPIGNPYYPIGHGTVAGWGSTSNTSVHVYPEILQKAEIPMVPAYKCYSPEAGGFNGHLTTLCAGPLDGSKSICFADSGGPLVQRTLQGEPFQIGVVSSGYFPCGTFDQTGKYVNVSFFLQWIHETIGVKIGCLLNQ</sequence>
<evidence type="ECO:0000256" key="1">
    <source>
        <dbReference type="ARBA" id="ARBA00023157"/>
    </source>
</evidence>
<dbReference type="PROSITE" id="PS00134">
    <property type="entry name" value="TRYPSIN_HIS"/>
    <property type="match status" value="1"/>
</dbReference>
<dbReference type="GO" id="GO:0006508">
    <property type="term" value="P:proteolysis"/>
    <property type="evidence" value="ECO:0007669"/>
    <property type="project" value="InterPro"/>
</dbReference>
<dbReference type="PROSITE" id="PS50240">
    <property type="entry name" value="TRYPSIN_DOM"/>
    <property type="match status" value="1"/>
</dbReference>
<dbReference type="GO" id="GO:0004252">
    <property type="term" value="F:serine-type endopeptidase activity"/>
    <property type="evidence" value="ECO:0007669"/>
    <property type="project" value="InterPro"/>
</dbReference>